<reference evidence="1" key="1">
    <citation type="submission" date="2021-01" db="EMBL/GenBank/DDBJ databases">
        <title>Genomic Encyclopedia of Type Strains, Phase IV (KMG-IV): sequencing the most valuable type-strain genomes for metagenomic binning, comparative biology and taxonomic classification.</title>
        <authorList>
            <person name="Goeker M."/>
        </authorList>
    </citation>
    <scope>NUCLEOTIDE SEQUENCE</scope>
    <source>
        <strain evidence="1">DSM 21943</strain>
    </source>
</reference>
<sequence length="162" mass="18887">MLTNHLHLLSFFAITGEAIPKSKIQKMAYIAKQMGMPLNERYHFHRNGPYSEALTVRIEELCNLHFLEEKREKGSVTYHLTTQGQTFLDQFHFSPNAFESLCQRLNHCSNVSLEIMSSILYFEQRDGHAGNFIERARSIYEERELTDAMNSLEKQRNVGLFN</sequence>
<keyword evidence="2" id="KW-1185">Reference proteome</keyword>
<evidence type="ECO:0000313" key="2">
    <source>
        <dbReference type="Proteomes" id="UP001179280"/>
    </source>
</evidence>
<evidence type="ECO:0000313" key="1">
    <source>
        <dbReference type="EMBL" id="MBM7840599.1"/>
    </source>
</evidence>
<name>A0ABS2SYM1_9BACI</name>
<comment type="caution">
    <text evidence="1">The sequence shown here is derived from an EMBL/GenBank/DDBJ whole genome shotgun (WGS) entry which is preliminary data.</text>
</comment>
<proteinExistence type="predicted"/>
<dbReference type="RefSeq" id="WP_204468280.1">
    <property type="nucleotide sequence ID" value="NZ_JAFBCV010000015.1"/>
</dbReference>
<dbReference type="Proteomes" id="UP001179280">
    <property type="component" value="Unassembled WGS sequence"/>
</dbReference>
<organism evidence="1 2">
    <name type="scientific">Shouchella xiaoxiensis</name>
    <dbReference type="NCBI Taxonomy" id="766895"/>
    <lineage>
        <taxon>Bacteria</taxon>
        <taxon>Bacillati</taxon>
        <taxon>Bacillota</taxon>
        <taxon>Bacilli</taxon>
        <taxon>Bacillales</taxon>
        <taxon>Bacillaceae</taxon>
        <taxon>Shouchella</taxon>
    </lineage>
</organism>
<gene>
    <name evidence="1" type="ORF">JOC54_003892</name>
</gene>
<dbReference type="EMBL" id="JAFBCV010000015">
    <property type="protein sequence ID" value="MBM7840599.1"/>
    <property type="molecule type" value="Genomic_DNA"/>
</dbReference>
<accession>A0ABS2SYM1</accession>
<protein>
    <submittedName>
        <fullName evidence="1">Uncharacterized protein YwgA</fullName>
    </submittedName>
</protein>